<comment type="similarity">
    <text evidence="2">Belongs to the acyl-CoA dehydrogenase family.</text>
</comment>
<dbReference type="InterPro" id="IPR037069">
    <property type="entry name" value="AcylCoA_DH/ox_N_sf"/>
</dbReference>
<evidence type="ECO:0000259" key="7">
    <source>
        <dbReference type="Pfam" id="PF02770"/>
    </source>
</evidence>
<dbReference type="Gene3D" id="1.20.140.10">
    <property type="entry name" value="Butyryl-CoA Dehydrogenase, subunit A, domain 3"/>
    <property type="match status" value="1"/>
</dbReference>
<dbReference type="Pfam" id="PF02771">
    <property type="entry name" value="Acyl-CoA_dh_N"/>
    <property type="match status" value="1"/>
</dbReference>
<dbReference type="InterPro" id="IPR013786">
    <property type="entry name" value="AcylCoA_DH/ox_N"/>
</dbReference>
<evidence type="ECO:0000259" key="8">
    <source>
        <dbReference type="Pfam" id="PF02771"/>
    </source>
</evidence>
<dbReference type="Pfam" id="PF02770">
    <property type="entry name" value="Acyl-CoA_dh_M"/>
    <property type="match status" value="1"/>
</dbReference>
<dbReference type="InterPro" id="IPR009075">
    <property type="entry name" value="AcylCo_DH/oxidase_C"/>
</dbReference>
<dbReference type="InterPro" id="IPR009100">
    <property type="entry name" value="AcylCoA_DH/oxidase_NM_dom_sf"/>
</dbReference>
<dbReference type="PANTHER" id="PTHR43292:SF3">
    <property type="entry name" value="ACYL-COA DEHYDROGENASE FADE29"/>
    <property type="match status" value="1"/>
</dbReference>
<evidence type="ECO:0000259" key="6">
    <source>
        <dbReference type="Pfam" id="PF00441"/>
    </source>
</evidence>
<evidence type="ECO:0000256" key="3">
    <source>
        <dbReference type="ARBA" id="ARBA00022630"/>
    </source>
</evidence>
<evidence type="ECO:0000256" key="5">
    <source>
        <dbReference type="ARBA" id="ARBA00023002"/>
    </source>
</evidence>
<dbReference type="InterPro" id="IPR052161">
    <property type="entry name" value="Mycobact_Acyl-CoA_DH"/>
</dbReference>
<gene>
    <name evidence="9" type="ORF">METZ01_LOCUS10152</name>
</gene>
<dbReference type="SUPFAM" id="SSF47203">
    <property type="entry name" value="Acyl-CoA dehydrogenase C-terminal domain-like"/>
    <property type="match status" value="1"/>
</dbReference>
<dbReference type="GO" id="GO:0016627">
    <property type="term" value="F:oxidoreductase activity, acting on the CH-CH group of donors"/>
    <property type="evidence" value="ECO:0007669"/>
    <property type="project" value="InterPro"/>
</dbReference>
<keyword evidence="5" id="KW-0560">Oxidoreductase</keyword>
<evidence type="ECO:0000256" key="1">
    <source>
        <dbReference type="ARBA" id="ARBA00001974"/>
    </source>
</evidence>
<dbReference type="Pfam" id="PF00441">
    <property type="entry name" value="Acyl-CoA_dh_1"/>
    <property type="match status" value="1"/>
</dbReference>
<name>A0A381NTW8_9ZZZZ</name>
<dbReference type="FunFam" id="2.40.110.10:FF:000011">
    <property type="entry name" value="Acyl-CoA dehydrogenase FadE34"/>
    <property type="match status" value="1"/>
</dbReference>
<dbReference type="GO" id="GO:0005886">
    <property type="term" value="C:plasma membrane"/>
    <property type="evidence" value="ECO:0007669"/>
    <property type="project" value="TreeGrafter"/>
</dbReference>
<dbReference type="EMBL" id="UINC01000554">
    <property type="protein sequence ID" value="SUZ57298.1"/>
    <property type="molecule type" value="Genomic_DNA"/>
</dbReference>
<keyword evidence="3" id="KW-0285">Flavoprotein</keyword>
<evidence type="ECO:0000313" key="9">
    <source>
        <dbReference type="EMBL" id="SUZ57298.1"/>
    </source>
</evidence>
<dbReference type="GO" id="GO:0050660">
    <property type="term" value="F:flavin adenine dinucleotide binding"/>
    <property type="evidence" value="ECO:0007669"/>
    <property type="project" value="InterPro"/>
</dbReference>
<dbReference type="Gene3D" id="1.10.540.10">
    <property type="entry name" value="Acyl-CoA dehydrogenase/oxidase, N-terminal domain"/>
    <property type="match status" value="1"/>
</dbReference>
<dbReference type="PANTHER" id="PTHR43292">
    <property type="entry name" value="ACYL-COA DEHYDROGENASE"/>
    <property type="match status" value="1"/>
</dbReference>
<feature type="domain" description="Acyl-CoA oxidase/dehydrogenase middle" evidence="7">
    <location>
        <begin position="123"/>
        <end position="217"/>
    </location>
</feature>
<organism evidence="9">
    <name type="scientific">marine metagenome</name>
    <dbReference type="NCBI Taxonomy" id="408172"/>
    <lineage>
        <taxon>unclassified sequences</taxon>
        <taxon>metagenomes</taxon>
        <taxon>ecological metagenomes</taxon>
    </lineage>
</organism>
<accession>A0A381NTW8</accession>
<reference evidence="9" key="1">
    <citation type="submission" date="2018-05" db="EMBL/GenBank/DDBJ databases">
        <authorList>
            <person name="Lanie J.A."/>
            <person name="Ng W.-L."/>
            <person name="Kazmierczak K.M."/>
            <person name="Andrzejewski T.M."/>
            <person name="Davidsen T.M."/>
            <person name="Wayne K.J."/>
            <person name="Tettelin H."/>
            <person name="Glass J.I."/>
            <person name="Rusch D."/>
            <person name="Podicherti R."/>
            <person name="Tsui H.-C.T."/>
            <person name="Winkler M.E."/>
        </authorList>
    </citation>
    <scope>NUCLEOTIDE SEQUENCE</scope>
</reference>
<dbReference type="SUPFAM" id="SSF56645">
    <property type="entry name" value="Acyl-CoA dehydrogenase NM domain-like"/>
    <property type="match status" value="1"/>
</dbReference>
<feature type="domain" description="Acyl-CoA dehydrogenase/oxidase C-terminal" evidence="6">
    <location>
        <begin position="229"/>
        <end position="386"/>
    </location>
</feature>
<protein>
    <recommendedName>
        <fullName evidence="10">Acyl-CoA dehydrogenase</fullName>
    </recommendedName>
</protein>
<evidence type="ECO:0000256" key="4">
    <source>
        <dbReference type="ARBA" id="ARBA00022827"/>
    </source>
</evidence>
<feature type="domain" description="Acyl-CoA dehydrogenase/oxidase N-terminal" evidence="8">
    <location>
        <begin position="43"/>
        <end position="119"/>
    </location>
</feature>
<dbReference type="AlphaFoldDB" id="A0A381NTW8"/>
<dbReference type="InterPro" id="IPR046373">
    <property type="entry name" value="Acyl-CoA_Oxase/DH_mid-dom_sf"/>
</dbReference>
<sequence>MTEFRADTRAWLQKSLPESLIARGGEYSGGTKETVQNADTLRWFELCYEQGWTVPTWPKEFGGAALDAAEAKVLQQEMAMARAPTPLSGMGVTMIGPTLLEHGTDDQKSRHLSNIANGKIRWCQGYSEPNAGSDLASLQTRAVDQGDYYLVNGSKIWTSGANFADWIFCLVRTNTEVPKHDGISFVLFSMDDPGVSVKPIILIAGNSPFCQCFFDDVKVPKTDLIGEENRGWTVAKRLLQHERSMISGMGSLGGGGRSTSLAESALSYYGQTDSRIADAEGREAVSKINMDRQAFSLTQRRAIEENTSSSTPTFATSMFKYYATELDTRRMEALIRMRGSDGIGWQGDVFDDAALTDTRSWLFGKAGTIAGGSSEVQLNIIAKRVLGLPD</sequence>
<evidence type="ECO:0008006" key="10">
    <source>
        <dbReference type="Google" id="ProtNLM"/>
    </source>
</evidence>
<dbReference type="InterPro" id="IPR006091">
    <property type="entry name" value="Acyl-CoA_Oxase/DH_mid-dom"/>
</dbReference>
<evidence type="ECO:0000256" key="2">
    <source>
        <dbReference type="ARBA" id="ARBA00009347"/>
    </source>
</evidence>
<proteinExistence type="inferred from homology"/>
<dbReference type="InterPro" id="IPR036250">
    <property type="entry name" value="AcylCo_DH-like_C"/>
</dbReference>
<keyword evidence="4" id="KW-0274">FAD</keyword>
<dbReference type="Gene3D" id="2.40.110.10">
    <property type="entry name" value="Butyryl-CoA Dehydrogenase, subunit A, domain 2"/>
    <property type="match status" value="1"/>
</dbReference>
<comment type="cofactor">
    <cofactor evidence="1">
        <name>FAD</name>
        <dbReference type="ChEBI" id="CHEBI:57692"/>
    </cofactor>
</comment>